<dbReference type="Proteomes" id="UP001215598">
    <property type="component" value="Unassembled WGS sequence"/>
</dbReference>
<dbReference type="AlphaFoldDB" id="A0AAD7JLX6"/>
<evidence type="ECO:0000313" key="2">
    <source>
        <dbReference type="EMBL" id="KAJ7767334.1"/>
    </source>
</evidence>
<sequence>MNKSGAEDGDRQVEACAESQDMSRDDGCSVPSVHMQPVEATPDSADLEADSELQIPNDRGTGGNFIHRFFWGLQQTLETEINNLETVLWMLNSYAAATREIVQFDNLRIFHKGFLCKILTSPPPSLLYEEGHSHGYLGNHSLVRTHFGPPLGNVKTVYHARITCKPFNDGSANIRVFAWEIKLKMMGDPEQK</sequence>
<comment type="caution">
    <text evidence="2">The sequence shown here is derived from an EMBL/GenBank/DDBJ whole genome shotgun (WGS) entry which is preliminary data.</text>
</comment>
<protein>
    <submittedName>
        <fullName evidence="2">Uncharacterized protein</fullName>
    </submittedName>
</protein>
<name>A0AAD7JLX6_9AGAR</name>
<feature type="compositionally biased region" description="Basic and acidic residues" evidence="1">
    <location>
        <begin position="1"/>
        <end position="13"/>
    </location>
</feature>
<gene>
    <name evidence="2" type="ORF">B0H16DRAFT_1453660</name>
</gene>
<evidence type="ECO:0000313" key="3">
    <source>
        <dbReference type="Proteomes" id="UP001215598"/>
    </source>
</evidence>
<proteinExistence type="predicted"/>
<evidence type="ECO:0000256" key="1">
    <source>
        <dbReference type="SAM" id="MobiDB-lite"/>
    </source>
</evidence>
<organism evidence="2 3">
    <name type="scientific">Mycena metata</name>
    <dbReference type="NCBI Taxonomy" id="1033252"/>
    <lineage>
        <taxon>Eukaryota</taxon>
        <taxon>Fungi</taxon>
        <taxon>Dikarya</taxon>
        <taxon>Basidiomycota</taxon>
        <taxon>Agaricomycotina</taxon>
        <taxon>Agaricomycetes</taxon>
        <taxon>Agaricomycetidae</taxon>
        <taxon>Agaricales</taxon>
        <taxon>Marasmiineae</taxon>
        <taxon>Mycenaceae</taxon>
        <taxon>Mycena</taxon>
    </lineage>
</organism>
<feature type="region of interest" description="Disordered" evidence="1">
    <location>
        <begin position="1"/>
        <end position="36"/>
    </location>
</feature>
<dbReference type="EMBL" id="JARKIB010000022">
    <property type="protein sequence ID" value="KAJ7767334.1"/>
    <property type="molecule type" value="Genomic_DNA"/>
</dbReference>
<keyword evidence="3" id="KW-1185">Reference proteome</keyword>
<reference evidence="2" key="1">
    <citation type="submission" date="2023-03" db="EMBL/GenBank/DDBJ databases">
        <title>Massive genome expansion in bonnet fungi (Mycena s.s.) driven by repeated elements and novel gene families across ecological guilds.</title>
        <authorList>
            <consortium name="Lawrence Berkeley National Laboratory"/>
            <person name="Harder C.B."/>
            <person name="Miyauchi S."/>
            <person name="Viragh M."/>
            <person name="Kuo A."/>
            <person name="Thoen E."/>
            <person name="Andreopoulos B."/>
            <person name="Lu D."/>
            <person name="Skrede I."/>
            <person name="Drula E."/>
            <person name="Henrissat B."/>
            <person name="Morin E."/>
            <person name="Kohler A."/>
            <person name="Barry K."/>
            <person name="LaButti K."/>
            <person name="Morin E."/>
            <person name="Salamov A."/>
            <person name="Lipzen A."/>
            <person name="Mereny Z."/>
            <person name="Hegedus B."/>
            <person name="Baldrian P."/>
            <person name="Stursova M."/>
            <person name="Weitz H."/>
            <person name="Taylor A."/>
            <person name="Grigoriev I.V."/>
            <person name="Nagy L.G."/>
            <person name="Martin F."/>
            <person name="Kauserud H."/>
        </authorList>
    </citation>
    <scope>NUCLEOTIDE SEQUENCE</scope>
    <source>
        <strain evidence="2">CBHHK182m</strain>
    </source>
</reference>
<accession>A0AAD7JLX6</accession>